<dbReference type="PANTHER" id="PTHR43792:SF8">
    <property type="entry name" value="[RIBOSOMAL PROTEIN US5]-ALANINE N-ACETYLTRANSFERASE"/>
    <property type="match status" value="1"/>
</dbReference>
<dbReference type="EMBL" id="CP001614">
    <property type="protein sequence ID" value="ACR13130.1"/>
    <property type="molecule type" value="Genomic_DNA"/>
</dbReference>
<dbReference type="Pfam" id="PF13302">
    <property type="entry name" value="Acetyltransf_3"/>
    <property type="match status" value="1"/>
</dbReference>
<evidence type="ECO:0000313" key="5">
    <source>
        <dbReference type="EMBL" id="ACR13130.1"/>
    </source>
</evidence>
<dbReference type="InterPro" id="IPR016181">
    <property type="entry name" value="Acyl_CoA_acyltransferase"/>
</dbReference>
<dbReference type="SUPFAM" id="SSF55729">
    <property type="entry name" value="Acyl-CoA N-acyltransferases (Nat)"/>
    <property type="match status" value="1"/>
</dbReference>
<dbReference type="eggNOG" id="COG1670">
    <property type="taxonomic scope" value="Bacteria"/>
</dbReference>
<evidence type="ECO:0000256" key="2">
    <source>
        <dbReference type="ARBA" id="ARBA00023315"/>
    </source>
</evidence>
<dbReference type="GO" id="GO:0005737">
    <property type="term" value="C:cytoplasm"/>
    <property type="evidence" value="ECO:0007669"/>
    <property type="project" value="TreeGrafter"/>
</dbReference>
<accession>C5BKV7</accession>
<dbReference type="InterPro" id="IPR000182">
    <property type="entry name" value="GNAT_dom"/>
</dbReference>
<dbReference type="PROSITE" id="PS51186">
    <property type="entry name" value="GNAT"/>
    <property type="match status" value="1"/>
</dbReference>
<name>C5BKV7_TERTT</name>
<dbReference type="OrthoDB" id="9801669at2"/>
<comment type="similarity">
    <text evidence="3">Belongs to the acetyltransferase family. RimJ subfamily.</text>
</comment>
<dbReference type="GO" id="GO:0008999">
    <property type="term" value="F:protein-N-terminal-alanine acetyltransferase activity"/>
    <property type="evidence" value="ECO:0007669"/>
    <property type="project" value="TreeGrafter"/>
</dbReference>
<dbReference type="InterPro" id="IPR051531">
    <property type="entry name" value="N-acetyltransferase"/>
</dbReference>
<evidence type="ECO:0000256" key="3">
    <source>
        <dbReference type="ARBA" id="ARBA00038502"/>
    </source>
</evidence>
<protein>
    <submittedName>
        <fullName evidence="5">Ribosomal-protein-alanine acetyltransferase</fullName>
        <ecNumber evidence="5">2.3.1.128</ecNumber>
    </submittedName>
</protein>
<dbReference type="KEGG" id="ttu:TERTU_0100"/>
<dbReference type="AlphaFoldDB" id="C5BKV7"/>
<dbReference type="HOGENOM" id="CLU_013985_40_1_6"/>
<dbReference type="EC" id="2.3.1.128" evidence="5"/>
<feature type="domain" description="N-acetyltransferase" evidence="4">
    <location>
        <begin position="1"/>
        <end position="171"/>
    </location>
</feature>
<organism evidence="5 6">
    <name type="scientific">Teredinibacter turnerae (strain ATCC 39867 / T7901)</name>
    <dbReference type="NCBI Taxonomy" id="377629"/>
    <lineage>
        <taxon>Bacteria</taxon>
        <taxon>Pseudomonadati</taxon>
        <taxon>Pseudomonadota</taxon>
        <taxon>Gammaproteobacteria</taxon>
        <taxon>Cellvibrionales</taxon>
        <taxon>Cellvibrionaceae</taxon>
        <taxon>Teredinibacter</taxon>
    </lineage>
</organism>
<keyword evidence="1 5" id="KW-0808">Transferase</keyword>
<gene>
    <name evidence="5" type="ordered locus">TERTU_0100</name>
</gene>
<reference evidence="5 6" key="1">
    <citation type="journal article" date="2009" name="PLoS ONE">
        <title>The complete genome of Teredinibacter turnerae T7901: an intracellular endosymbiont of marine wood-boring bivalves (shipworms).</title>
        <authorList>
            <person name="Yang J.C."/>
            <person name="Madupu R."/>
            <person name="Durkin A.S."/>
            <person name="Ekborg N.A."/>
            <person name="Pedamallu C.S."/>
            <person name="Hostetler J.B."/>
            <person name="Radune D."/>
            <person name="Toms B.S."/>
            <person name="Henrissat B."/>
            <person name="Coutinho P.M."/>
            <person name="Schwarz S."/>
            <person name="Field L."/>
            <person name="Trindade-Silva A.E."/>
            <person name="Soares C.A.G."/>
            <person name="Elshahawi S."/>
            <person name="Hanora A."/>
            <person name="Schmidt E.W."/>
            <person name="Haygood M.G."/>
            <person name="Posfai J."/>
            <person name="Benner J."/>
            <person name="Madinger C."/>
            <person name="Nove J."/>
            <person name="Anton B."/>
            <person name="Chaudhary K."/>
            <person name="Foster J."/>
            <person name="Holman A."/>
            <person name="Kumar S."/>
            <person name="Lessard P.A."/>
            <person name="Luyten Y.A."/>
            <person name="Slatko B."/>
            <person name="Wood N."/>
            <person name="Wu B."/>
            <person name="Teplitski M."/>
            <person name="Mougous J.D."/>
            <person name="Ward N."/>
            <person name="Eisen J.A."/>
            <person name="Badger J.H."/>
            <person name="Distel D.L."/>
        </authorList>
    </citation>
    <scope>NUCLEOTIDE SEQUENCE [LARGE SCALE GENOMIC DNA]</scope>
    <source>
        <strain evidence="6">ATCC 39867 / T7901</strain>
    </source>
</reference>
<dbReference type="Gene3D" id="3.40.630.30">
    <property type="match status" value="1"/>
</dbReference>
<dbReference type="STRING" id="377629.TERTU_0100"/>
<sequence length="179" mass="20130">MIIRPLAVTDAPLVHDFFVRNWHHLKPWVPQLAVSYKDAAQCASGVTRLVEAAQSGSSIRFLLLTDDQTQLVASCTLSQIVHGPFQACYMGYDIDAAYEGKGLMRALCQHAIAHAFGPLKLHRIMANYMPHNNRSARLLKRLGFKIEGVAQNYLEINGRWENHVLTALTHHQSPTSRFQ</sequence>
<dbReference type="RefSeq" id="WP_015819243.1">
    <property type="nucleotide sequence ID" value="NC_012997.1"/>
</dbReference>
<dbReference type="PANTHER" id="PTHR43792">
    <property type="entry name" value="GNAT FAMILY, PUTATIVE (AFU_ORTHOLOGUE AFUA_3G00765)-RELATED-RELATED"/>
    <property type="match status" value="1"/>
</dbReference>
<keyword evidence="2 5" id="KW-0012">Acyltransferase</keyword>
<evidence type="ECO:0000256" key="1">
    <source>
        <dbReference type="ARBA" id="ARBA00022679"/>
    </source>
</evidence>
<evidence type="ECO:0000313" key="6">
    <source>
        <dbReference type="Proteomes" id="UP000009080"/>
    </source>
</evidence>
<proteinExistence type="inferred from homology"/>
<dbReference type="Proteomes" id="UP000009080">
    <property type="component" value="Chromosome"/>
</dbReference>
<evidence type="ECO:0000259" key="4">
    <source>
        <dbReference type="PROSITE" id="PS51186"/>
    </source>
</evidence>
<keyword evidence="6" id="KW-1185">Reference proteome</keyword>